<dbReference type="InterPro" id="IPR028938">
    <property type="entry name" value="Rsf1-like"/>
</dbReference>
<name>A0A1V8TLM3_9PEZI</name>
<feature type="compositionally biased region" description="Low complexity" evidence="4">
    <location>
        <begin position="782"/>
        <end position="795"/>
    </location>
</feature>
<keyword evidence="7" id="KW-1185">Reference proteome</keyword>
<feature type="compositionally biased region" description="Basic residues" evidence="4">
    <location>
        <begin position="206"/>
        <end position="230"/>
    </location>
</feature>
<dbReference type="AlphaFoldDB" id="A0A1V8TLM3"/>
<feature type="domain" description="Zinc finger PHD-type" evidence="5">
    <location>
        <begin position="480"/>
        <end position="532"/>
    </location>
</feature>
<comment type="caution">
    <text evidence="6">The sequence shown here is derived from an EMBL/GenBank/DDBJ whole genome shotgun (WGS) entry which is preliminary data.</text>
</comment>
<keyword evidence="3" id="KW-0862">Zinc</keyword>
<dbReference type="SUPFAM" id="SSF57903">
    <property type="entry name" value="FYVE/PHD zinc finger"/>
    <property type="match status" value="1"/>
</dbReference>
<dbReference type="PROSITE" id="PS01359">
    <property type="entry name" value="ZF_PHD_1"/>
    <property type="match status" value="1"/>
</dbReference>
<feature type="compositionally biased region" description="Pro residues" evidence="4">
    <location>
        <begin position="617"/>
        <end position="631"/>
    </location>
</feature>
<feature type="compositionally biased region" description="Pro residues" evidence="4">
    <location>
        <begin position="857"/>
        <end position="867"/>
    </location>
</feature>
<feature type="region of interest" description="Disordered" evidence="4">
    <location>
        <begin position="346"/>
        <end position="373"/>
    </location>
</feature>
<feature type="compositionally biased region" description="Acidic residues" evidence="4">
    <location>
        <begin position="234"/>
        <end position="254"/>
    </location>
</feature>
<dbReference type="Pfam" id="PF00628">
    <property type="entry name" value="PHD"/>
    <property type="match status" value="1"/>
</dbReference>
<dbReference type="STRING" id="1507870.A0A1V8TLM3"/>
<organism evidence="6 7">
    <name type="scientific">Cryoendolithus antarcticus</name>
    <dbReference type="NCBI Taxonomy" id="1507870"/>
    <lineage>
        <taxon>Eukaryota</taxon>
        <taxon>Fungi</taxon>
        <taxon>Dikarya</taxon>
        <taxon>Ascomycota</taxon>
        <taxon>Pezizomycotina</taxon>
        <taxon>Dothideomycetes</taxon>
        <taxon>Dothideomycetidae</taxon>
        <taxon>Cladosporiales</taxon>
        <taxon>Cladosporiaceae</taxon>
        <taxon>Cryoendolithus</taxon>
    </lineage>
</organism>
<feature type="compositionally biased region" description="Low complexity" evidence="4">
    <location>
        <begin position="680"/>
        <end position="695"/>
    </location>
</feature>
<evidence type="ECO:0000256" key="1">
    <source>
        <dbReference type="ARBA" id="ARBA00022723"/>
    </source>
</evidence>
<feature type="compositionally biased region" description="Basic and acidic residues" evidence="4">
    <location>
        <begin position="386"/>
        <end position="429"/>
    </location>
</feature>
<feature type="compositionally biased region" description="Basic and acidic residues" evidence="4">
    <location>
        <begin position="446"/>
        <end position="465"/>
    </location>
</feature>
<feature type="compositionally biased region" description="Polar residues" evidence="4">
    <location>
        <begin position="551"/>
        <end position="573"/>
    </location>
</feature>
<dbReference type="Gene3D" id="3.30.40.10">
    <property type="entry name" value="Zinc/RING finger domain, C3HC4 (zinc finger)"/>
    <property type="match status" value="1"/>
</dbReference>
<evidence type="ECO:0000256" key="4">
    <source>
        <dbReference type="SAM" id="MobiDB-lite"/>
    </source>
</evidence>
<dbReference type="InterPro" id="IPR019786">
    <property type="entry name" value="Zinc_finger_PHD-type_CS"/>
</dbReference>
<dbReference type="PANTHER" id="PTHR14296">
    <property type="entry name" value="REMODELING AND SPACING FACTOR 1"/>
    <property type="match status" value="1"/>
</dbReference>
<feature type="region of interest" description="Disordered" evidence="4">
    <location>
        <begin position="386"/>
        <end position="465"/>
    </location>
</feature>
<dbReference type="SMART" id="SM00249">
    <property type="entry name" value="PHD"/>
    <property type="match status" value="1"/>
</dbReference>
<dbReference type="InterPro" id="IPR019787">
    <property type="entry name" value="Znf_PHD-finger"/>
</dbReference>
<proteinExistence type="predicted"/>
<evidence type="ECO:0000259" key="5">
    <source>
        <dbReference type="SMART" id="SM00249"/>
    </source>
</evidence>
<dbReference type="OrthoDB" id="303107at2759"/>
<evidence type="ECO:0000313" key="7">
    <source>
        <dbReference type="Proteomes" id="UP000192596"/>
    </source>
</evidence>
<keyword evidence="1" id="KW-0479">Metal-binding</keyword>
<evidence type="ECO:0000256" key="3">
    <source>
        <dbReference type="ARBA" id="ARBA00022833"/>
    </source>
</evidence>
<dbReference type="GO" id="GO:0008270">
    <property type="term" value="F:zinc ion binding"/>
    <property type="evidence" value="ECO:0007669"/>
    <property type="project" value="UniProtKB-KW"/>
</dbReference>
<feature type="region of interest" description="Disordered" evidence="4">
    <location>
        <begin position="192"/>
        <end position="255"/>
    </location>
</feature>
<keyword evidence="2" id="KW-0863">Zinc-finger</keyword>
<protein>
    <recommendedName>
        <fullName evidence="5">Zinc finger PHD-type domain-containing protein</fullName>
    </recommendedName>
</protein>
<dbReference type="InterPro" id="IPR001965">
    <property type="entry name" value="Znf_PHD"/>
</dbReference>
<dbReference type="InParanoid" id="A0A1V8TLM3"/>
<dbReference type="InterPro" id="IPR011011">
    <property type="entry name" value="Znf_FYVE_PHD"/>
</dbReference>
<gene>
    <name evidence="6" type="ORF">B0A48_02920</name>
</gene>
<accession>A0A1V8TLM3</accession>
<feature type="region of interest" description="Disordered" evidence="4">
    <location>
        <begin position="539"/>
        <end position="968"/>
    </location>
</feature>
<reference evidence="7" key="1">
    <citation type="submission" date="2017-03" db="EMBL/GenBank/DDBJ databases">
        <title>Genomes of endolithic fungi from Antarctica.</title>
        <authorList>
            <person name="Coleine C."/>
            <person name="Masonjones S."/>
            <person name="Stajich J.E."/>
        </authorList>
    </citation>
    <scope>NUCLEOTIDE SEQUENCE [LARGE SCALE GENOMIC DNA]</scope>
    <source>
        <strain evidence="7">CCFEE 5527</strain>
    </source>
</reference>
<dbReference type="GO" id="GO:0006355">
    <property type="term" value="P:regulation of DNA-templated transcription"/>
    <property type="evidence" value="ECO:0007669"/>
    <property type="project" value="InterPro"/>
</dbReference>
<evidence type="ECO:0000256" key="2">
    <source>
        <dbReference type="ARBA" id="ARBA00022771"/>
    </source>
</evidence>
<feature type="compositionally biased region" description="Low complexity" evidence="4">
    <location>
        <begin position="705"/>
        <end position="741"/>
    </location>
</feature>
<feature type="compositionally biased region" description="Basic and acidic residues" evidence="4">
    <location>
        <begin position="358"/>
        <end position="373"/>
    </location>
</feature>
<evidence type="ECO:0000313" key="6">
    <source>
        <dbReference type="EMBL" id="OQO12279.1"/>
    </source>
</evidence>
<dbReference type="InterPro" id="IPR013083">
    <property type="entry name" value="Znf_RING/FYVE/PHD"/>
</dbReference>
<dbReference type="Proteomes" id="UP000192596">
    <property type="component" value="Unassembled WGS sequence"/>
</dbReference>
<sequence length="968" mass="106942">MPARKRAAAEAQLDIPMEPQLAPEQESTLSKLRNMWEFASLMQYIFLFGSVVKIDEDFDIEDLEIECLSRGPSETLAQIGLALLKYVSSHRGLTPAIFDEYTRRQFQAKAPTRNPFGEDETPLSFNTFDIYTKIRVLQQLSTWTFGNADRIRGLMPADEDHLTWRMEPLGWDKDDRAYFVLDDNRLYRRSDVAVAPLTPPPEPKPKPKPKSKSKKAMKPKARGTRTSKRRKVEEDPEDEEAADEEMADADDGAQDDTVITVVEATNDDDDAWNPTYGFTSQTWSCVAITLDEYQDFLATIFRSRDPNEKQLRKAIEEKVLPILEQRAEKMRQKELRKLRELENLQKMATAKRSSRLAGKAEKEKEEQAIRDVEEQKRREIRMAEEELERQRRVEEGHESRRMTREQRLTEREAKRILHEQELARLESETSRAASASVDPTAEGDEANGKRLSERQMKTQKEQHKKELEAIEEQEKDWYFDCAVCGMHGENLDDGTHSMACEKCGVWQHSKCHKFTPKQVESDDFHFTCQACKRRAADAKKPKIPTLKLGKNRNSGSPETQKGGSRPSTATNGTPAPAKPRAPLPEHVQRQLDGPVPQPYQAPPVGYYMNGHASHPTYPQPALPPYALPRPPSAGQYYSGSVAPQVRPPQAPWQGSPLPLPARPSSSGYTGSSPAPNGYGHSPAPAHQQQHQSMHHNAVQQSGGHPAYQPQPYTYPPQAAAGSTYSVSSSPPQQRPHQYQPYGAQHQSVYRPQQPAPARPSSSQLMNGFKSPTKRAAPPSPAAPQSQQAQQPHQSPLVHSPKTSFPPPTNGYTQPPGHSPTKSSPAAPPRSSQPPVSYPAAPSPHFAATPRLPQHSSPLPPHPIPPPSAASSSVAPPPAPPSAAGNEVAADGMSGPWPESSRAIPLKHDAASLPAPLGERVVSTPGNGQGSEIAPVGVLQGTPKLEPSPAAFPRAEGGGEMARPVKRDV</sequence>
<dbReference type="EMBL" id="NAJO01000005">
    <property type="protein sequence ID" value="OQO12279.1"/>
    <property type="molecule type" value="Genomic_DNA"/>
</dbReference>
<dbReference type="GO" id="GO:0031213">
    <property type="term" value="C:RSF complex"/>
    <property type="evidence" value="ECO:0007669"/>
    <property type="project" value="InterPro"/>
</dbReference>
<dbReference type="PANTHER" id="PTHR14296:SF3">
    <property type="entry name" value="DIKAR, ISOFORM F"/>
    <property type="match status" value="1"/>
</dbReference>